<reference evidence="1" key="1">
    <citation type="submission" date="2019-08" db="EMBL/GenBank/DDBJ databases">
        <title>Genome sequence of Clostridiales bacterium MT110.</title>
        <authorList>
            <person name="Cao J."/>
        </authorList>
    </citation>
    <scope>NUCLEOTIDE SEQUENCE</scope>
    <source>
        <strain evidence="1">MT110</strain>
    </source>
</reference>
<gene>
    <name evidence="1" type="primary">cbiE</name>
    <name evidence="1" type="ORF">FRZ06_09565</name>
</gene>
<name>A0ACD1AAW1_9FIRM</name>
<evidence type="ECO:0000313" key="2">
    <source>
        <dbReference type="Proteomes" id="UP000594014"/>
    </source>
</evidence>
<dbReference type="Proteomes" id="UP000594014">
    <property type="component" value="Chromosome"/>
</dbReference>
<sequence>MKRIYLVGIGMGNIETITDQGRKAVEKSQVLIGAERMIQAFPDYQGEVCYAIAPARILEYLSSHQDWDTAAVIFSGDTGFYSGAKKLNEAIETRKGNCSGSVIADAMIADTESLAEADFWNECRVEFIPGISSLQYFCAKLKLPWEDVKIVSLHGREANLLGAIFNHNKVFFLTGGDYPVRRICEILTDHSLGEVKVSVGERLSYPNEKIERGTARELSAKDFDPLSVMIVENQKLIHRETETHGLSDDLFVRGAVPMTKSEIRSISLSKLELRKTDVIYDIGAGTGSVAVEMALTAREGAVFAVECNEEAIGLIKTNAEQMGAWNLRVIPGMAPEALTSLPPPDRAFIGGSKGNLAAILEVLIQKNPKIRVVINAITLETVSEALNQLSRLGFEGVDIVQIFAAHGKAAGNSHLMMGQNPVFIISGEMRETNLPND</sequence>
<evidence type="ECO:0000313" key="1">
    <source>
        <dbReference type="EMBL" id="QOX63580.1"/>
    </source>
</evidence>
<accession>A0ACD1AAW1</accession>
<keyword evidence="2" id="KW-1185">Reference proteome</keyword>
<dbReference type="EMBL" id="CP042469">
    <property type="protein sequence ID" value="QOX63580.1"/>
    <property type="molecule type" value="Genomic_DNA"/>
</dbReference>
<protein>
    <submittedName>
        <fullName evidence="1">Precorrin-6y C5,15-methyltransferase (Decarboxylating) subunit CbiE</fullName>
    </submittedName>
</protein>
<proteinExistence type="predicted"/>
<organism evidence="1 2">
    <name type="scientific">Anoxybacterium hadale</name>
    <dbReference type="NCBI Taxonomy" id="3408580"/>
    <lineage>
        <taxon>Bacteria</taxon>
        <taxon>Bacillati</taxon>
        <taxon>Bacillota</taxon>
        <taxon>Clostridia</taxon>
        <taxon>Peptostreptococcales</taxon>
        <taxon>Anaerovoracaceae</taxon>
        <taxon>Anoxybacterium</taxon>
    </lineage>
</organism>